<dbReference type="EMBL" id="JAHESE010000045">
    <property type="protein sequence ID" value="MBT1711965.1"/>
    <property type="molecule type" value="Genomic_DNA"/>
</dbReference>
<dbReference type="Proteomes" id="UP001319080">
    <property type="component" value="Unassembled WGS sequence"/>
</dbReference>
<gene>
    <name evidence="1" type="ORF">KK062_27225</name>
</gene>
<protein>
    <submittedName>
        <fullName evidence="1">Uncharacterized protein</fullName>
    </submittedName>
</protein>
<comment type="caution">
    <text evidence="1">The sequence shown here is derived from an EMBL/GenBank/DDBJ whole genome shotgun (WGS) entry which is preliminary data.</text>
</comment>
<organism evidence="1 2">
    <name type="scientific">Dawidia cretensis</name>
    <dbReference type="NCBI Taxonomy" id="2782350"/>
    <lineage>
        <taxon>Bacteria</taxon>
        <taxon>Pseudomonadati</taxon>
        <taxon>Bacteroidota</taxon>
        <taxon>Cytophagia</taxon>
        <taxon>Cytophagales</taxon>
        <taxon>Chryseotaleaceae</taxon>
        <taxon>Dawidia</taxon>
    </lineage>
</organism>
<sequence>MGIFLQAHPVSSLLTLLFLLFCIPAVSAQLEKVDTTDFTPMQLETLQVLRNSQESRPRGWRLSRDRIRPIGTPRGADIHLKRMVLLPTFAAPSLNGSSRETRSGGSSSSSYQFSLIVGVGAHVRWERVGYDGYSVEVKKPIGVEPQMLFYQRSRKDARVFERVYALSFTFLGYASIGYGYSTNNTLNDKNRHMLLAGVTVPLEDFFHYR</sequence>
<evidence type="ECO:0000313" key="2">
    <source>
        <dbReference type="Proteomes" id="UP001319080"/>
    </source>
</evidence>
<evidence type="ECO:0000313" key="1">
    <source>
        <dbReference type="EMBL" id="MBT1711965.1"/>
    </source>
</evidence>
<reference evidence="1 2" key="1">
    <citation type="submission" date="2021-05" db="EMBL/GenBank/DDBJ databases">
        <title>A Polyphasic approach of four new species of the genus Ohtaekwangia: Ohtaekwangia histidinii sp. nov., Ohtaekwangia cretensis sp. nov., Ohtaekwangia indiensis sp. nov., Ohtaekwangia reichenbachii sp. nov. from diverse environment.</title>
        <authorList>
            <person name="Octaviana S."/>
        </authorList>
    </citation>
    <scope>NUCLEOTIDE SEQUENCE [LARGE SCALE GENOMIC DNA]</scope>
    <source>
        <strain evidence="1 2">PWU5</strain>
    </source>
</reference>
<keyword evidence="2" id="KW-1185">Reference proteome</keyword>
<dbReference type="AlphaFoldDB" id="A0AAP2E2N5"/>
<name>A0AAP2E2N5_9BACT</name>
<proteinExistence type="predicted"/>
<accession>A0AAP2E2N5</accession>
<dbReference type="RefSeq" id="WP_254087533.1">
    <property type="nucleotide sequence ID" value="NZ_JAHESE010000045.1"/>
</dbReference>